<keyword evidence="1" id="KW-0812">Transmembrane</keyword>
<keyword evidence="1" id="KW-1133">Transmembrane helix</keyword>
<feature type="transmembrane region" description="Helical" evidence="1">
    <location>
        <begin position="6"/>
        <end position="22"/>
    </location>
</feature>
<feature type="transmembrane region" description="Helical" evidence="1">
    <location>
        <begin position="68"/>
        <end position="89"/>
    </location>
</feature>
<dbReference type="Proteomes" id="UP000298642">
    <property type="component" value="Chromosome"/>
</dbReference>
<dbReference type="KEGG" id="obj:EIO64_17870"/>
<dbReference type="GeneID" id="89521034"/>
<gene>
    <name evidence="2" type="ORF">EIO64_17870</name>
</gene>
<accession>A0A4D7AMR7</accession>
<protein>
    <submittedName>
        <fullName evidence="2">Stage III sporulation protein AD</fullName>
    </submittedName>
</protein>
<reference evidence="3" key="1">
    <citation type="submission" date="2018-12" db="EMBL/GenBank/DDBJ databases">
        <title>Dusodibacter welbiota gen. nov., sp. nov., isolated from human faeces and emended description of the Oscillibacter genus.</title>
        <authorList>
            <person name="Le Roy T."/>
            <person name="Van der Smissen P."/>
            <person name="Delzenne N."/>
            <person name="Muccioli G."/>
            <person name="Collet J.F."/>
            <person name="Cani P.D."/>
        </authorList>
    </citation>
    <scope>NUCLEOTIDE SEQUENCE [LARGE SCALE GENOMIC DNA]</scope>
    <source>
        <strain evidence="3">J115</strain>
    </source>
</reference>
<organism evidence="2 3">
    <name type="scientific">Dysosmobacter welbionis</name>
    <dbReference type="NCBI Taxonomy" id="2093857"/>
    <lineage>
        <taxon>Bacteria</taxon>
        <taxon>Bacillati</taxon>
        <taxon>Bacillota</taxon>
        <taxon>Clostridia</taxon>
        <taxon>Eubacteriales</taxon>
        <taxon>Oscillospiraceae</taxon>
        <taxon>Dysosmobacter</taxon>
    </lineage>
</organism>
<dbReference type="Pfam" id="PF06686">
    <property type="entry name" value="SpoIIIAC"/>
    <property type="match status" value="1"/>
</dbReference>
<feature type="transmembrane region" description="Helical" evidence="1">
    <location>
        <begin position="29"/>
        <end position="48"/>
    </location>
</feature>
<proteinExistence type="predicted"/>
<keyword evidence="1" id="KW-0472">Membrane</keyword>
<dbReference type="InterPro" id="IPR025664">
    <property type="entry name" value="Spore_III_AC/AD"/>
</dbReference>
<evidence type="ECO:0000313" key="3">
    <source>
        <dbReference type="Proteomes" id="UP000298642"/>
    </source>
</evidence>
<sequence length="129" mass="12881">MEQVIQVTGLCVVGALLALVVKRGSPETALLLAVGAAVVVALALAGVVKELLAFLGELGSASGVSADLFVPLYKTIGIALVVQVGGNLCRDAGESALASVVETAGTLCALLAALPLLRAVLDMLLELMG</sequence>
<evidence type="ECO:0000313" key="2">
    <source>
        <dbReference type="EMBL" id="QCI60844.1"/>
    </source>
</evidence>
<keyword evidence="3" id="KW-1185">Reference proteome</keyword>
<dbReference type="RefSeq" id="WP_021750249.1">
    <property type="nucleotide sequence ID" value="NZ_CAUWCU010000022.1"/>
</dbReference>
<feature type="transmembrane region" description="Helical" evidence="1">
    <location>
        <begin position="96"/>
        <end position="121"/>
    </location>
</feature>
<evidence type="ECO:0000256" key="1">
    <source>
        <dbReference type="SAM" id="Phobius"/>
    </source>
</evidence>
<dbReference type="AlphaFoldDB" id="A0A4D7AMR7"/>
<dbReference type="EMBL" id="CP034413">
    <property type="protein sequence ID" value="QCI60844.1"/>
    <property type="molecule type" value="Genomic_DNA"/>
</dbReference>
<name>A0A4D7AMR7_9FIRM</name>